<dbReference type="Proteomes" id="UP000018144">
    <property type="component" value="Unassembled WGS sequence"/>
</dbReference>
<protein>
    <submittedName>
        <fullName evidence="1">Uncharacterized protein</fullName>
    </submittedName>
</protein>
<accession>U4L1Z8</accession>
<reference evidence="1 2" key="1">
    <citation type="journal article" date="2013" name="PLoS Genet.">
        <title>The genome and development-dependent transcriptomes of Pyronema confluens: a window into fungal evolution.</title>
        <authorList>
            <person name="Traeger S."/>
            <person name="Altegoer F."/>
            <person name="Freitag M."/>
            <person name="Gabaldon T."/>
            <person name="Kempken F."/>
            <person name="Kumar A."/>
            <person name="Marcet-Houben M."/>
            <person name="Poggeler S."/>
            <person name="Stajich J.E."/>
            <person name="Nowrousian M."/>
        </authorList>
    </citation>
    <scope>NUCLEOTIDE SEQUENCE [LARGE SCALE GENOMIC DNA]</scope>
    <source>
        <strain evidence="2">CBS 100304</strain>
        <tissue evidence="1">Vegetative mycelium</tissue>
    </source>
</reference>
<evidence type="ECO:0000313" key="1">
    <source>
        <dbReference type="EMBL" id="CCX10155.1"/>
    </source>
</evidence>
<name>U4L1Z8_PYROM</name>
<dbReference type="EMBL" id="HF935514">
    <property type="protein sequence ID" value="CCX10155.1"/>
    <property type="molecule type" value="Genomic_DNA"/>
</dbReference>
<sequence length="48" mass="5649">MIFSITGQLNITYPILWGRVPSVYFRLQHVLPDQWSHVRHTGPAIICW</sequence>
<evidence type="ECO:0000313" key="2">
    <source>
        <dbReference type="Proteomes" id="UP000018144"/>
    </source>
</evidence>
<dbReference type="AlphaFoldDB" id="U4L1Z8"/>
<keyword evidence="2" id="KW-1185">Reference proteome</keyword>
<proteinExistence type="predicted"/>
<organism evidence="1 2">
    <name type="scientific">Pyronema omphalodes (strain CBS 100304)</name>
    <name type="common">Pyronema confluens</name>
    <dbReference type="NCBI Taxonomy" id="1076935"/>
    <lineage>
        <taxon>Eukaryota</taxon>
        <taxon>Fungi</taxon>
        <taxon>Dikarya</taxon>
        <taxon>Ascomycota</taxon>
        <taxon>Pezizomycotina</taxon>
        <taxon>Pezizomycetes</taxon>
        <taxon>Pezizales</taxon>
        <taxon>Pyronemataceae</taxon>
        <taxon>Pyronema</taxon>
    </lineage>
</organism>
<gene>
    <name evidence="1" type="ORF">PCON_09748</name>
</gene>